<dbReference type="AlphaFoldDB" id="A0A0D8BNT8"/>
<dbReference type="RefSeq" id="WP_044730941.1">
    <property type="nucleotide sequence ID" value="NZ_JYBP01000003.1"/>
</dbReference>
<dbReference type="EMBL" id="JYBP01000003">
    <property type="protein sequence ID" value="KJE25699.1"/>
    <property type="molecule type" value="Genomic_DNA"/>
</dbReference>
<dbReference type="Pfam" id="PF03862">
    <property type="entry name" value="SpoVAC_SpoVAEB"/>
    <property type="match status" value="1"/>
</dbReference>
<feature type="transmembrane region" description="Helical" evidence="1">
    <location>
        <begin position="54"/>
        <end position="74"/>
    </location>
</feature>
<comment type="caution">
    <text evidence="2">The sequence shown here is derived from an EMBL/GenBank/DDBJ whole genome shotgun (WGS) entry which is preliminary data.</text>
</comment>
<dbReference type="PANTHER" id="PTHR38450">
    <property type="entry name" value="STAGE V SPORULATION PROTEIN AC-RELATED"/>
    <property type="match status" value="1"/>
</dbReference>
<name>A0A0D8BNT8_GEOKU</name>
<dbReference type="PANTHER" id="PTHR38450:SF1">
    <property type="entry name" value="STAGE V SPORULATION PROTEIN AC"/>
    <property type="match status" value="1"/>
</dbReference>
<reference evidence="2 3" key="1">
    <citation type="submission" date="2015-01" db="EMBL/GenBank/DDBJ databases">
        <authorList>
            <person name="Filippidou S."/>
            <person name="Jeanneret N."/>
            <person name="Russel-Delif L."/>
            <person name="Junier T."/>
            <person name="Wunderlin T."/>
            <person name="Molina V."/>
            <person name="Johnson S.L."/>
            <person name="Davenport K.W."/>
            <person name="Chain P.S."/>
            <person name="Dorador C."/>
            <person name="Junier P."/>
        </authorList>
    </citation>
    <scope>NUCLEOTIDE SEQUENCE [LARGE SCALE GENOMIC DNA]</scope>
    <source>
        <strain evidence="2 3">Et7/4</strain>
    </source>
</reference>
<feature type="transmembrane region" description="Helical" evidence="1">
    <location>
        <begin position="20"/>
        <end position="42"/>
    </location>
</feature>
<feature type="transmembrane region" description="Helical" evidence="1">
    <location>
        <begin position="120"/>
        <end position="141"/>
    </location>
</feature>
<feature type="transmembrane region" description="Helical" evidence="1">
    <location>
        <begin position="80"/>
        <end position="100"/>
    </location>
</feature>
<keyword evidence="1" id="KW-0472">Membrane</keyword>
<sequence length="143" mass="14865">MGLKSDYVREVKAFQPSPPYAANAVKAFLVGGAFCALAQWLADWYGGTFAASPVEAHLWASMVMAGLAIVLTAVGKYDDFSQFAGAGATMLITGLANAIASAAIEHRSEGWTAGVAGQMFKAGGASVIYGLIAAYVLGLVWPW</sequence>
<dbReference type="Proteomes" id="UP000032522">
    <property type="component" value="Unassembled WGS sequence"/>
</dbReference>
<organism evidence="2 3">
    <name type="scientific">Geobacillus kaustophilus</name>
    <dbReference type="NCBI Taxonomy" id="1462"/>
    <lineage>
        <taxon>Bacteria</taxon>
        <taxon>Bacillati</taxon>
        <taxon>Bacillota</taxon>
        <taxon>Bacilli</taxon>
        <taxon>Bacillales</taxon>
        <taxon>Anoxybacillaceae</taxon>
        <taxon>Geobacillus</taxon>
        <taxon>Geobacillus thermoleovorans group</taxon>
    </lineage>
</organism>
<keyword evidence="1" id="KW-1133">Transmembrane helix</keyword>
<proteinExistence type="predicted"/>
<evidence type="ECO:0000313" key="2">
    <source>
        <dbReference type="EMBL" id="KJE25699.1"/>
    </source>
</evidence>
<accession>A0A0D8BNT8</accession>
<evidence type="ECO:0000313" key="3">
    <source>
        <dbReference type="Proteomes" id="UP000032522"/>
    </source>
</evidence>
<gene>
    <name evidence="2" type="ORF">LG52_695</name>
</gene>
<dbReference type="InterPro" id="IPR005562">
    <property type="entry name" value="SpoVA"/>
</dbReference>
<evidence type="ECO:0000256" key="1">
    <source>
        <dbReference type="SAM" id="Phobius"/>
    </source>
</evidence>
<dbReference type="OrthoDB" id="9797988at2"/>
<protein>
    <submittedName>
        <fullName evidence="2">SpoVA family protein</fullName>
    </submittedName>
</protein>
<keyword evidence="1" id="KW-0812">Transmembrane</keyword>
<dbReference type="PATRIC" id="fig|1462.6.peg.842"/>